<sequence length="61" mass="6605">NPRVMAVSHRLREEGLWVAAIRPPSVPEGTARLRISLSAAHSVAHIDRLLEGLEKAIGVEA</sequence>
<feature type="non-terminal residue" evidence="1">
    <location>
        <position position="1"/>
    </location>
</feature>
<organism evidence="1">
    <name type="scientific">mine drainage metagenome</name>
    <dbReference type="NCBI Taxonomy" id="410659"/>
    <lineage>
        <taxon>unclassified sequences</taxon>
        <taxon>metagenomes</taxon>
        <taxon>ecological metagenomes</taxon>
    </lineage>
</organism>
<dbReference type="Gene3D" id="3.90.1150.10">
    <property type="entry name" value="Aspartate Aminotransferase, domain 1"/>
    <property type="match status" value="1"/>
</dbReference>
<protein>
    <submittedName>
        <fullName evidence="1">Aminotransferase, class I and II domain protein</fullName>
    </submittedName>
</protein>
<dbReference type="EMBL" id="AUZX01007955">
    <property type="protein sequence ID" value="EQD57286.1"/>
    <property type="molecule type" value="Genomic_DNA"/>
</dbReference>
<evidence type="ECO:0000313" key="1">
    <source>
        <dbReference type="EMBL" id="EQD57286.1"/>
    </source>
</evidence>
<gene>
    <name evidence="1" type="ORF">B1A_11143</name>
</gene>
<dbReference type="GO" id="GO:0008483">
    <property type="term" value="F:transaminase activity"/>
    <property type="evidence" value="ECO:0007669"/>
    <property type="project" value="UniProtKB-KW"/>
</dbReference>
<dbReference type="AlphaFoldDB" id="T1A9C9"/>
<keyword evidence="1" id="KW-0032">Aminotransferase</keyword>
<dbReference type="InterPro" id="IPR015422">
    <property type="entry name" value="PyrdxlP-dep_Trfase_small"/>
</dbReference>
<proteinExistence type="predicted"/>
<dbReference type="InterPro" id="IPR015424">
    <property type="entry name" value="PyrdxlP-dep_Trfase"/>
</dbReference>
<keyword evidence="1" id="KW-0808">Transferase</keyword>
<comment type="caution">
    <text evidence="1">The sequence shown here is derived from an EMBL/GenBank/DDBJ whole genome shotgun (WGS) entry which is preliminary data.</text>
</comment>
<name>T1A9C9_9ZZZZ</name>
<reference evidence="1" key="2">
    <citation type="journal article" date="2014" name="ISME J.">
        <title>Microbial stratification in low pH oxic and suboxic macroscopic growths along an acid mine drainage.</title>
        <authorList>
            <person name="Mendez-Garcia C."/>
            <person name="Mesa V."/>
            <person name="Sprenger R.R."/>
            <person name="Richter M."/>
            <person name="Diez M.S."/>
            <person name="Solano J."/>
            <person name="Bargiela R."/>
            <person name="Golyshina O.V."/>
            <person name="Manteca A."/>
            <person name="Ramos J.L."/>
            <person name="Gallego J.R."/>
            <person name="Llorente I."/>
            <person name="Martins Dos Santos V.A."/>
            <person name="Jensen O.N."/>
            <person name="Pelaez A.I."/>
            <person name="Sanchez J."/>
            <person name="Ferrer M."/>
        </authorList>
    </citation>
    <scope>NUCLEOTIDE SEQUENCE</scope>
</reference>
<dbReference type="SUPFAM" id="SSF53383">
    <property type="entry name" value="PLP-dependent transferases"/>
    <property type="match status" value="1"/>
</dbReference>
<accession>T1A9C9</accession>
<reference evidence="1" key="1">
    <citation type="submission" date="2013-08" db="EMBL/GenBank/DDBJ databases">
        <authorList>
            <person name="Mendez C."/>
            <person name="Richter M."/>
            <person name="Ferrer M."/>
            <person name="Sanchez J."/>
        </authorList>
    </citation>
    <scope>NUCLEOTIDE SEQUENCE</scope>
</reference>